<dbReference type="EMBL" id="CP066776">
    <property type="protein sequence ID" value="QQL44175.1"/>
    <property type="molecule type" value="Genomic_DNA"/>
</dbReference>
<dbReference type="GO" id="GO:0043024">
    <property type="term" value="F:ribosomal small subunit binding"/>
    <property type="evidence" value="ECO:0007669"/>
    <property type="project" value="TreeGrafter"/>
</dbReference>
<dbReference type="PANTHER" id="PTHR33515:SF1">
    <property type="entry name" value="RIBOSOME-BINDING FACTOR A, CHLOROPLASTIC-RELATED"/>
    <property type="match status" value="1"/>
</dbReference>
<keyword evidence="1 2" id="KW-0690">Ribosome biogenesis</keyword>
<dbReference type="RefSeq" id="WP_164362472.1">
    <property type="nucleotide sequence ID" value="NZ_CP066776.1"/>
</dbReference>
<evidence type="ECO:0000313" key="3">
    <source>
        <dbReference type="EMBL" id="QQL44175.1"/>
    </source>
</evidence>
<dbReference type="SUPFAM" id="SSF89919">
    <property type="entry name" value="Ribosome-binding factor A, RbfA"/>
    <property type="match status" value="1"/>
</dbReference>
<proteinExistence type="inferred from homology"/>
<dbReference type="GO" id="GO:0030490">
    <property type="term" value="P:maturation of SSU-rRNA"/>
    <property type="evidence" value="ECO:0007669"/>
    <property type="project" value="UniProtKB-UniRule"/>
</dbReference>
<protein>
    <recommendedName>
        <fullName evidence="2">Ribosome-binding factor A</fullName>
    </recommendedName>
</protein>
<dbReference type="InterPro" id="IPR020053">
    <property type="entry name" value="Ribosome-bd_factorA_CS"/>
</dbReference>
<name>A0A6B3LBB3_9BACT</name>
<evidence type="ECO:0000313" key="4">
    <source>
        <dbReference type="Proteomes" id="UP000475117"/>
    </source>
</evidence>
<dbReference type="InterPro" id="IPR015946">
    <property type="entry name" value="KH_dom-like_a/b"/>
</dbReference>
<dbReference type="Gene3D" id="3.30.300.20">
    <property type="match status" value="1"/>
</dbReference>
<comment type="similarity">
    <text evidence="2">Belongs to the RbfA family.</text>
</comment>
<comment type="function">
    <text evidence="2">One of several proteins that assist in the late maturation steps of the functional core of the 30S ribosomal subunit. Associates with free 30S ribosomal subunits (but not with 30S subunits that are part of 70S ribosomes or polysomes). Required for efficient processing of 16S rRNA. May interact with the 5'-terminal helix region of 16S rRNA.</text>
</comment>
<dbReference type="HAMAP" id="MF_00003">
    <property type="entry name" value="RbfA"/>
    <property type="match status" value="1"/>
</dbReference>
<dbReference type="InterPro" id="IPR000238">
    <property type="entry name" value="RbfA"/>
</dbReference>
<comment type="subcellular location">
    <subcellularLocation>
        <location evidence="2">Cytoplasm</location>
    </subcellularLocation>
</comment>
<dbReference type="Proteomes" id="UP000475117">
    <property type="component" value="Chromosome"/>
</dbReference>
<dbReference type="KEGG" id="soa:G3M56_009740"/>
<dbReference type="GO" id="GO:0005829">
    <property type="term" value="C:cytosol"/>
    <property type="evidence" value="ECO:0007669"/>
    <property type="project" value="TreeGrafter"/>
</dbReference>
<reference evidence="3 4" key="1">
    <citation type="submission" date="2020-12" db="EMBL/GenBank/DDBJ databases">
        <title>Sulforoseuscoccus oceanibium gen. nov., sp. nov., a representative of the phylum Verrucomicrobia with special cytoplasmic membrane, and proposal of Sulforoseuscoccusaceae fam. nov.</title>
        <authorList>
            <person name="Xi F."/>
        </authorList>
    </citation>
    <scope>NUCLEOTIDE SEQUENCE [LARGE SCALE GENOMIC DNA]</scope>
    <source>
        <strain evidence="3 4">T37</strain>
    </source>
</reference>
<keyword evidence="4" id="KW-1185">Reference proteome</keyword>
<accession>A0A6B3LBB3</accession>
<gene>
    <name evidence="2 3" type="primary">rbfA</name>
    <name evidence="3" type="ORF">G3M56_009740</name>
</gene>
<organism evidence="3 4">
    <name type="scientific">Sulfuriroseicoccus oceanibius</name>
    <dbReference type="NCBI Taxonomy" id="2707525"/>
    <lineage>
        <taxon>Bacteria</taxon>
        <taxon>Pseudomonadati</taxon>
        <taxon>Verrucomicrobiota</taxon>
        <taxon>Verrucomicrobiia</taxon>
        <taxon>Verrucomicrobiales</taxon>
        <taxon>Verrucomicrobiaceae</taxon>
        <taxon>Sulfuriroseicoccus</taxon>
    </lineage>
</organism>
<sequence>MSKRVKRVCELIHRELGQIVQKEIDFHGVFVSIQGVDITPDLKQCHVFIGVIGSPRDEAKVLEIFEKKRRLLQSRLSKRVVLRYTPILHFKIDHSIERGVQTLNALQAVDELPTAPLEDAEDEEKGEQEK</sequence>
<dbReference type="NCBIfam" id="TIGR00082">
    <property type="entry name" value="rbfA"/>
    <property type="match status" value="1"/>
</dbReference>
<dbReference type="Pfam" id="PF02033">
    <property type="entry name" value="RBFA"/>
    <property type="match status" value="1"/>
</dbReference>
<evidence type="ECO:0000256" key="1">
    <source>
        <dbReference type="ARBA" id="ARBA00022517"/>
    </source>
</evidence>
<evidence type="ECO:0000256" key="2">
    <source>
        <dbReference type="HAMAP-Rule" id="MF_00003"/>
    </source>
</evidence>
<dbReference type="PROSITE" id="PS01319">
    <property type="entry name" value="RBFA"/>
    <property type="match status" value="1"/>
</dbReference>
<keyword evidence="2" id="KW-0963">Cytoplasm</keyword>
<dbReference type="PANTHER" id="PTHR33515">
    <property type="entry name" value="RIBOSOME-BINDING FACTOR A, CHLOROPLASTIC-RELATED"/>
    <property type="match status" value="1"/>
</dbReference>
<comment type="subunit">
    <text evidence="2">Monomer. Binds 30S ribosomal subunits, but not 50S ribosomal subunits or 70S ribosomes.</text>
</comment>
<dbReference type="InterPro" id="IPR023799">
    <property type="entry name" value="RbfA_dom_sf"/>
</dbReference>
<dbReference type="AlphaFoldDB" id="A0A6B3LBB3"/>